<dbReference type="Proteomes" id="UP000486351">
    <property type="component" value="Unassembled WGS sequence"/>
</dbReference>
<reference evidence="1 2" key="1">
    <citation type="submission" date="2018-09" db="EMBL/GenBank/DDBJ databases">
        <title>Genomic investigation of the strawberry pathogen Phytophthora fragariae indicates pathogenicity is determined by transcriptional variation in three key races.</title>
        <authorList>
            <person name="Adams T.M."/>
            <person name="Armitage A.D."/>
            <person name="Sobczyk M.K."/>
            <person name="Bates H.J."/>
            <person name="Dunwell J.M."/>
            <person name="Nellist C.F."/>
            <person name="Harrison R.J."/>
        </authorList>
    </citation>
    <scope>NUCLEOTIDE SEQUENCE [LARGE SCALE GENOMIC DNA]</scope>
    <source>
        <strain evidence="1 2">NOV-77</strain>
    </source>
</reference>
<organism evidence="1 2">
    <name type="scientific">Phytophthora fragariae</name>
    <dbReference type="NCBI Taxonomy" id="53985"/>
    <lineage>
        <taxon>Eukaryota</taxon>
        <taxon>Sar</taxon>
        <taxon>Stramenopiles</taxon>
        <taxon>Oomycota</taxon>
        <taxon>Peronosporomycetes</taxon>
        <taxon>Peronosporales</taxon>
        <taxon>Peronosporaceae</taxon>
        <taxon>Phytophthora</taxon>
    </lineage>
</organism>
<dbReference type="AlphaFoldDB" id="A0A6G0R1F7"/>
<protein>
    <submittedName>
        <fullName evidence="1">Uncharacterized protein</fullName>
    </submittedName>
</protein>
<evidence type="ECO:0000313" key="1">
    <source>
        <dbReference type="EMBL" id="KAE9313323.1"/>
    </source>
</evidence>
<gene>
    <name evidence="1" type="ORF">PF008_g19763</name>
</gene>
<evidence type="ECO:0000313" key="2">
    <source>
        <dbReference type="Proteomes" id="UP000486351"/>
    </source>
</evidence>
<name>A0A6G0R1F7_9STRA</name>
<dbReference type="EMBL" id="QXFY01001618">
    <property type="protein sequence ID" value="KAE9313323.1"/>
    <property type="molecule type" value="Genomic_DNA"/>
</dbReference>
<sequence>MSAVSPGIASRALPAAGVAAARVIVIRAVSLSSAARWASCCSGRAWCRRYSRYFRSTLPRRFFRLTLACRHSPPPVVVVADACPTL</sequence>
<comment type="caution">
    <text evidence="1">The sequence shown here is derived from an EMBL/GenBank/DDBJ whole genome shotgun (WGS) entry which is preliminary data.</text>
</comment>
<proteinExistence type="predicted"/>
<accession>A0A6G0R1F7</accession>